<dbReference type="KEGG" id="mrr:Moror_16849"/>
<evidence type="ECO:0000313" key="3">
    <source>
        <dbReference type="EMBL" id="ESK89748.1"/>
    </source>
</evidence>
<proteinExistence type="predicted"/>
<gene>
    <name evidence="3" type="ORF">Moror_16849</name>
</gene>
<dbReference type="GO" id="GO:0140662">
    <property type="term" value="F:ATP-dependent protein folding chaperone"/>
    <property type="evidence" value="ECO:0007669"/>
    <property type="project" value="InterPro"/>
</dbReference>
<dbReference type="HOGENOM" id="CLU_1411950_0_0_1"/>
<evidence type="ECO:0000313" key="4">
    <source>
        <dbReference type="Proteomes" id="UP000017559"/>
    </source>
</evidence>
<dbReference type="OrthoDB" id="3043745at2759"/>
<accession>V2WSD1</accession>
<dbReference type="SUPFAM" id="SSF53067">
    <property type="entry name" value="Actin-like ATPase domain"/>
    <property type="match status" value="1"/>
</dbReference>
<sequence>NARVGLTMDRKHMEIMKDELLVRQRYQPGLALQMGGLGMLNNSACWMFYNLHQLLDGSISIQTTSKIVRQLLPQNSSTTPGIWLVSAFMAHLRSLAEAYFNQTITSAVITVPAYILDSEAHHNTLQDIYTHSSPYASPKPFISPNQNPLKILHIFATPNVSFSSDLYDISSETHILTINVGASLEVSTIRLES</sequence>
<dbReference type="Pfam" id="PF00012">
    <property type="entry name" value="HSP70"/>
    <property type="match status" value="1"/>
</dbReference>
<evidence type="ECO:0000256" key="1">
    <source>
        <dbReference type="ARBA" id="ARBA00022741"/>
    </source>
</evidence>
<keyword evidence="4" id="KW-1185">Reference proteome</keyword>
<feature type="non-terminal residue" evidence="3">
    <location>
        <position position="1"/>
    </location>
</feature>
<keyword evidence="2" id="KW-0067">ATP-binding</keyword>
<dbReference type="InterPro" id="IPR043129">
    <property type="entry name" value="ATPase_NBD"/>
</dbReference>
<name>V2WSD1_MONRO</name>
<keyword evidence="1" id="KW-0547">Nucleotide-binding</keyword>
<evidence type="ECO:0000256" key="2">
    <source>
        <dbReference type="ARBA" id="ARBA00022840"/>
    </source>
</evidence>
<protein>
    <submittedName>
        <fullName evidence="3">Uncharacterized protein</fullName>
    </submittedName>
</protein>
<dbReference type="Gene3D" id="3.30.420.40">
    <property type="match status" value="1"/>
</dbReference>
<dbReference type="Proteomes" id="UP000017559">
    <property type="component" value="Unassembled WGS sequence"/>
</dbReference>
<organism evidence="3 4">
    <name type="scientific">Moniliophthora roreri (strain MCA 2997)</name>
    <name type="common">Cocoa frosty pod rot fungus</name>
    <name type="synonym">Crinipellis roreri</name>
    <dbReference type="NCBI Taxonomy" id="1381753"/>
    <lineage>
        <taxon>Eukaryota</taxon>
        <taxon>Fungi</taxon>
        <taxon>Dikarya</taxon>
        <taxon>Basidiomycota</taxon>
        <taxon>Agaricomycotina</taxon>
        <taxon>Agaricomycetes</taxon>
        <taxon>Agaricomycetidae</taxon>
        <taxon>Agaricales</taxon>
        <taxon>Marasmiineae</taxon>
        <taxon>Marasmiaceae</taxon>
        <taxon>Moniliophthora</taxon>
    </lineage>
</organism>
<dbReference type="AlphaFoldDB" id="V2WSD1"/>
<comment type="caution">
    <text evidence="3">The sequence shown here is derived from an EMBL/GenBank/DDBJ whole genome shotgun (WGS) entry which is preliminary data.</text>
</comment>
<dbReference type="InterPro" id="IPR013126">
    <property type="entry name" value="Hsp_70_fam"/>
</dbReference>
<dbReference type="GO" id="GO:0005524">
    <property type="term" value="F:ATP binding"/>
    <property type="evidence" value="ECO:0007669"/>
    <property type="project" value="UniProtKB-KW"/>
</dbReference>
<dbReference type="EMBL" id="AWSO01000524">
    <property type="protein sequence ID" value="ESK89748.1"/>
    <property type="molecule type" value="Genomic_DNA"/>
</dbReference>
<reference evidence="3 4" key="1">
    <citation type="journal article" date="2014" name="BMC Genomics">
        <title>Genome and secretome analysis of the hemibiotrophic fungal pathogen, Moniliophthora roreri, which causes frosty pod rot disease of cacao: mechanisms of the biotrophic and necrotrophic phases.</title>
        <authorList>
            <person name="Meinhardt L.W."/>
            <person name="Costa G.G.L."/>
            <person name="Thomazella D.P.T."/>
            <person name="Teixeira P.J.P.L."/>
            <person name="Carazzolle M.F."/>
            <person name="Schuster S.C."/>
            <person name="Carlson J.E."/>
            <person name="Guiltinan M.J."/>
            <person name="Mieczkowski P."/>
            <person name="Farmer A."/>
            <person name="Ramaraj T."/>
            <person name="Crozier J."/>
            <person name="Davis R.E."/>
            <person name="Shao J."/>
            <person name="Melnick R.L."/>
            <person name="Pereira G.A.G."/>
            <person name="Bailey B.A."/>
        </authorList>
    </citation>
    <scope>NUCLEOTIDE SEQUENCE [LARGE SCALE GENOMIC DNA]</scope>
    <source>
        <strain evidence="3 4">MCA 2997</strain>
    </source>
</reference>